<dbReference type="Proteomes" id="UP000094385">
    <property type="component" value="Unassembled WGS sequence"/>
</dbReference>
<feature type="domain" description="Glycine zipper 2TM" evidence="2">
    <location>
        <begin position="47"/>
        <end position="83"/>
    </location>
</feature>
<evidence type="ECO:0000256" key="1">
    <source>
        <dbReference type="SAM" id="MobiDB-lite"/>
    </source>
</evidence>
<feature type="region of interest" description="Disordered" evidence="1">
    <location>
        <begin position="91"/>
        <end position="211"/>
    </location>
</feature>
<dbReference type="EMBL" id="KV454297">
    <property type="protein sequence ID" value="ODQ71599.1"/>
    <property type="molecule type" value="Genomic_DNA"/>
</dbReference>
<dbReference type="AlphaFoldDB" id="A0A1E3Q1M5"/>
<gene>
    <name evidence="3" type="ORF">LIPSTDRAFT_73309</name>
</gene>
<dbReference type="Pfam" id="PF05433">
    <property type="entry name" value="Rick_17kDa_Anti"/>
    <property type="match status" value="1"/>
</dbReference>
<dbReference type="STRING" id="675824.A0A1E3Q1M5"/>
<dbReference type="InterPro" id="IPR008816">
    <property type="entry name" value="Gly_zipper_2TM_dom"/>
</dbReference>
<protein>
    <recommendedName>
        <fullName evidence="2">Glycine zipper 2TM domain-containing protein</fullName>
    </recommendedName>
</protein>
<feature type="compositionally biased region" description="Basic and acidic residues" evidence="1">
    <location>
        <begin position="104"/>
        <end position="114"/>
    </location>
</feature>
<name>A0A1E3Q1M5_LIPST</name>
<evidence type="ECO:0000313" key="4">
    <source>
        <dbReference type="Proteomes" id="UP000094385"/>
    </source>
</evidence>
<feature type="compositionally biased region" description="Basic residues" evidence="1">
    <location>
        <begin position="93"/>
        <end position="103"/>
    </location>
</feature>
<evidence type="ECO:0000259" key="2">
    <source>
        <dbReference type="Pfam" id="PF05433"/>
    </source>
</evidence>
<feature type="region of interest" description="Disordered" evidence="1">
    <location>
        <begin position="1"/>
        <end position="37"/>
    </location>
</feature>
<reference evidence="3 4" key="1">
    <citation type="journal article" date="2016" name="Proc. Natl. Acad. Sci. U.S.A.">
        <title>Comparative genomics of biotechnologically important yeasts.</title>
        <authorList>
            <person name="Riley R."/>
            <person name="Haridas S."/>
            <person name="Wolfe K.H."/>
            <person name="Lopes M.R."/>
            <person name="Hittinger C.T."/>
            <person name="Goeker M."/>
            <person name="Salamov A.A."/>
            <person name="Wisecaver J.H."/>
            <person name="Long T.M."/>
            <person name="Calvey C.H."/>
            <person name="Aerts A.L."/>
            <person name="Barry K.W."/>
            <person name="Choi C."/>
            <person name="Clum A."/>
            <person name="Coughlan A.Y."/>
            <person name="Deshpande S."/>
            <person name="Douglass A.P."/>
            <person name="Hanson S.J."/>
            <person name="Klenk H.-P."/>
            <person name="LaButti K.M."/>
            <person name="Lapidus A."/>
            <person name="Lindquist E.A."/>
            <person name="Lipzen A.M."/>
            <person name="Meier-Kolthoff J.P."/>
            <person name="Ohm R.A."/>
            <person name="Otillar R.P."/>
            <person name="Pangilinan J.L."/>
            <person name="Peng Y."/>
            <person name="Rokas A."/>
            <person name="Rosa C.A."/>
            <person name="Scheuner C."/>
            <person name="Sibirny A.A."/>
            <person name="Slot J.C."/>
            <person name="Stielow J.B."/>
            <person name="Sun H."/>
            <person name="Kurtzman C.P."/>
            <person name="Blackwell M."/>
            <person name="Grigoriev I.V."/>
            <person name="Jeffries T.W."/>
        </authorList>
    </citation>
    <scope>NUCLEOTIDE SEQUENCE [LARGE SCALE GENOMIC DNA]</scope>
    <source>
        <strain evidence="3 4">NRRL Y-11557</strain>
    </source>
</reference>
<sequence length="211" mass="21701">MSNKDYYGGPNNQPCDSGNNGAYQPQQMPYDQHRQVEGSDRGLGANLLGAVAGGFIGHKVGKHAGHGVLGGLGGAAAGATITHLLEEKFSHKDNHHGRRARHGSHGEHGGRDLQNDAFGGPQFNGPHPEHYPQYGGPQFNGPHPEHYPQYGGPQFDGPPPEYYSHYGGPGGPGGFHGASGPGDFGGPGGFAGRDQGGFGGPGGPGDAGGRW</sequence>
<feature type="compositionally biased region" description="Polar residues" evidence="1">
    <location>
        <begin position="10"/>
        <end position="29"/>
    </location>
</feature>
<dbReference type="GO" id="GO:0019867">
    <property type="term" value="C:outer membrane"/>
    <property type="evidence" value="ECO:0007669"/>
    <property type="project" value="InterPro"/>
</dbReference>
<keyword evidence="4" id="KW-1185">Reference proteome</keyword>
<feature type="compositionally biased region" description="Gly residues" evidence="1">
    <location>
        <begin position="167"/>
        <end position="211"/>
    </location>
</feature>
<accession>A0A1E3Q1M5</accession>
<proteinExistence type="predicted"/>
<evidence type="ECO:0000313" key="3">
    <source>
        <dbReference type="EMBL" id="ODQ71599.1"/>
    </source>
</evidence>
<organism evidence="3 4">
    <name type="scientific">Lipomyces starkeyi NRRL Y-11557</name>
    <dbReference type="NCBI Taxonomy" id="675824"/>
    <lineage>
        <taxon>Eukaryota</taxon>
        <taxon>Fungi</taxon>
        <taxon>Dikarya</taxon>
        <taxon>Ascomycota</taxon>
        <taxon>Saccharomycotina</taxon>
        <taxon>Lipomycetes</taxon>
        <taxon>Lipomycetales</taxon>
        <taxon>Lipomycetaceae</taxon>
        <taxon>Lipomyces</taxon>
    </lineage>
</organism>